<keyword evidence="2" id="KW-0812">Transmembrane</keyword>
<gene>
    <name evidence="3" type="ORF">AUJ35_02670</name>
</gene>
<feature type="transmembrane region" description="Helical" evidence="2">
    <location>
        <begin position="94"/>
        <end position="116"/>
    </location>
</feature>
<keyword evidence="2" id="KW-1133">Transmembrane helix</keyword>
<evidence type="ECO:0000256" key="2">
    <source>
        <dbReference type="SAM" id="Phobius"/>
    </source>
</evidence>
<comment type="caution">
    <text evidence="3">The sequence shown here is derived from an EMBL/GenBank/DDBJ whole genome shotgun (WGS) entry which is preliminary data.</text>
</comment>
<keyword evidence="2" id="KW-0472">Membrane</keyword>
<evidence type="ECO:0008006" key="5">
    <source>
        <dbReference type="Google" id="ProtNLM"/>
    </source>
</evidence>
<sequence>MPSNSNNQPVKNSKPWYKKSLDLSNFNLAKFFHSGLRKNKSKAAPSGVKKHIKDIRSKPMSDGTDGIGVENPDVLDIDLIKDEVPVIFDKKKNLYTLGAFALLSLFLVFEIYFFLYSWERQEIRKKAVALQEEATRLDQEITFFKAQAAPATEFKNKINNASQIFNSHIYWTNFLAFLEKNTLADVYYSGLSGNISGTYLLHSWAKDFRAVSYQLTTILKDTAHTAKAETGNAKVVGGDPSLGATFDLGLSIKPSIFTE</sequence>
<keyword evidence="1" id="KW-0175">Coiled coil</keyword>
<protein>
    <recommendedName>
        <fullName evidence="5">PilN domain-containing protein</fullName>
    </recommendedName>
</protein>
<reference evidence="3 4" key="1">
    <citation type="journal article" date="2016" name="Environ. Microbiol.">
        <title>Genomic resolution of a cold subsurface aquifer community provides metabolic insights for novel microbes adapted to high CO concentrations.</title>
        <authorList>
            <person name="Probst A.J."/>
            <person name="Castelle C.J."/>
            <person name="Singh A."/>
            <person name="Brown C.T."/>
            <person name="Anantharaman K."/>
            <person name="Sharon I."/>
            <person name="Hug L.A."/>
            <person name="Burstein D."/>
            <person name="Emerson J.B."/>
            <person name="Thomas B.C."/>
            <person name="Banfield J.F."/>
        </authorList>
    </citation>
    <scope>NUCLEOTIDE SEQUENCE [LARGE SCALE GENOMIC DNA]</scope>
    <source>
        <strain evidence="3">CG1_02_41_21</strain>
    </source>
</reference>
<organism evidence="3 4">
    <name type="scientific">Candidatus Falkowbacteria bacterium CG1_02_41_21</name>
    <dbReference type="NCBI Taxonomy" id="1805147"/>
    <lineage>
        <taxon>Bacteria</taxon>
        <taxon>Candidatus Falkowiibacteriota</taxon>
    </lineage>
</organism>
<evidence type="ECO:0000313" key="4">
    <source>
        <dbReference type="Proteomes" id="UP000182860"/>
    </source>
</evidence>
<name>A0A1J4T8B9_9BACT</name>
<dbReference type="EMBL" id="MNUV01000049">
    <property type="protein sequence ID" value="OIO07147.1"/>
    <property type="molecule type" value="Genomic_DNA"/>
</dbReference>
<evidence type="ECO:0000256" key="1">
    <source>
        <dbReference type="SAM" id="Coils"/>
    </source>
</evidence>
<dbReference type="Proteomes" id="UP000182860">
    <property type="component" value="Unassembled WGS sequence"/>
</dbReference>
<proteinExistence type="predicted"/>
<accession>A0A1J4T8B9</accession>
<feature type="coiled-coil region" evidence="1">
    <location>
        <begin position="120"/>
        <end position="147"/>
    </location>
</feature>
<evidence type="ECO:0000313" key="3">
    <source>
        <dbReference type="EMBL" id="OIO07147.1"/>
    </source>
</evidence>
<dbReference type="AlphaFoldDB" id="A0A1J4T8B9"/>